<reference evidence="1" key="2">
    <citation type="submission" date="2025-09" db="UniProtKB">
        <authorList>
            <consortium name="EnsemblPlants"/>
        </authorList>
    </citation>
    <scope>IDENTIFICATION</scope>
</reference>
<sequence length="455" mass="51692">MASETHPLAAKMPAGEMVGDNQPPPAEMGGETEPPQAEIESEMQPPPLPVCVSKVLDDYNLLAEIIVRVGFPTSLVRAAAVCRRWLLLASDRAFLRRFRKLHPPKLLGFYHAYQCLEDDNFFPMLPQPPPPELAAVMGRASFRFDNYWGTQTNMMGCWNGRVVTMLLVHLCPMTYGGVTYGEHRMEITFVVHNPLCSQRGMAILPKLDLTFKGGSMYSYENLFFFKEEGNVLSYFFVRIESARDETKSKLHVSMLENGDGAWHTHLTLTVDYLIHARPNLTTILVDNKIYMASDWNEIVVMDLTDSSISTIQLPQGVDFLTTGTTMLSRADDTSAVYLIHAKELQLHIWLHKGGNWLLVDNICLREMCAPFLEAEPTAILQINHVGDYTAEFLFLEMGRFALYLDVKCRTLRKLYELETEDLRFGHPCIYPFMMIWPPTFPALQDGPQEQGQEEV</sequence>
<evidence type="ECO:0000313" key="2">
    <source>
        <dbReference type="Proteomes" id="UP001732700"/>
    </source>
</evidence>
<keyword evidence="2" id="KW-1185">Reference proteome</keyword>
<organism evidence="1 2">
    <name type="scientific">Avena sativa</name>
    <name type="common">Oat</name>
    <dbReference type="NCBI Taxonomy" id="4498"/>
    <lineage>
        <taxon>Eukaryota</taxon>
        <taxon>Viridiplantae</taxon>
        <taxon>Streptophyta</taxon>
        <taxon>Embryophyta</taxon>
        <taxon>Tracheophyta</taxon>
        <taxon>Spermatophyta</taxon>
        <taxon>Magnoliopsida</taxon>
        <taxon>Liliopsida</taxon>
        <taxon>Poales</taxon>
        <taxon>Poaceae</taxon>
        <taxon>BOP clade</taxon>
        <taxon>Pooideae</taxon>
        <taxon>Poodae</taxon>
        <taxon>Poeae</taxon>
        <taxon>Poeae Chloroplast Group 1 (Aveneae type)</taxon>
        <taxon>Aveninae</taxon>
        <taxon>Avena</taxon>
    </lineage>
</organism>
<protein>
    <submittedName>
        <fullName evidence="1">Uncharacterized protein</fullName>
    </submittedName>
</protein>
<dbReference type="Proteomes" id="UP001732700">
    <property type="component" value="Chromosome 4D"/>
</dbReference>
<evidence type="ECO:0000313" key="1">
    <source>
        <dbReference type="EnsemblPlants" id="AVESA.00010b.r2.4DG0785680.1.CDS"/>
    </source>
</evidence>
<accession>A0ACD5XK11</accession>
<dbReference type="EnsemblPlants" id="AVESA.00010b.r2.4DG0785680.1">
    <property type="protein sequence ID" value="AVESA.00010b.r2.4DG0785680.1.CDS"/>
    <property type="gene ID" value="AVESA.00010b.r2.4DG0785680"/>
</dbReference>
<proteinExistence type="predicted"/>
<name>A0ACD5XK11_AVESA</name>
<reference evidence="1" key="1">
    <citation type="submission" date="2021-05" db="EMBL/GenBank/DDBJ databases">
        <authorList>
            <person name="Scholz U."/>
            <person name="Mascher M."/>
            <person name="Fiebig A."/>
        </authorList>
    </citation>
    <scope>NUCLEOTIDE SEQUENCE [LARGE SCALE GENOMIC DNA]</scope>
</reference>